<evidence type="ECO:0000256" key="7">
    <source>
        <dbReference type="ARBA" id="ARBA00023122"/>
    </source>
</evidence>
<organism evidence="15 16">
    <name type="scientific">Oerskovia merdavium</name>
    <dbReference type="NCBI Taxonomy" id="2762227"/>
    <lineage>
        <taxon>Bacteria</taxon>
        <taxon>Bacillati</taxon>
        <taxon>Actinomycetota</taxon>
        <taxon>Actinomycetes</taxon>
        <taxon>Micrococcales</taxon>
        <taxon>Cellulomonadaceae</taxon>
        <taxon>Oerskovia</taxon>
    </lineage>
</organism>
<comment type="caution">
    <text evidence="15">The sequence shown here is derived from an EMBL/GenBank/DDBJ whole genome shotgun (WGS) entry which is preliminary data.</text>
</comment>
<name>A0ABR8TTW0_9CELL</name>
<evidence type="ECO:0000256" key="6">
    <source>
        <dbReference type="ARBA" id="ARBA00022989"/>
    </source>
</evidence>
<accession>A0ABR8TTW0</accession>
<comment type="similarity">
    <text evidence="2">Belongs to the UPF0053 family.</text>
</comment>
<evidence type="ECO:0000256" key="8">
    <source>
        <dbReference type="ARBA" id="ARBA00023136"/>
    </source>
</evidence>
<feature type="transmembrane region" description="Helical" evidence="12">
    <location>
        <begin position="102"/>
        <end position="123"/>
    </location>
</feature>
<keyword evidence="7 9" id="KW-0129">CBS domain</keyword>
<keyword evidence="5" id="KW-0677">Repeat</keyword>
<evidence type="ECO:0000256" key="3">
    <source>
        <dbReference type="ARBA" id="ARBA00022475"/>
    </source>
</evidence>
<dbReference type="InterPro" id="IPR051676">
    <property type="entry name" value="UPF0053_domain"/>
</dbReference>
<evidence type="ECO:0000256" key="2">
    <source>
        <dbReference type="ARBA" id="ARBA00006337"/>
    </source>
</evidence>
<evidence type="ECO:0000256" key="9">
    <source>
        <dbReference type="PROSITE-ProRule" id="PRU00703"/>
    </source>
</evidence>
<evidence type="ECO:0000256" key="10">
    <source>
        <dbReference type="PROSITE-ProRule" id="PRU01193"/>
    </source>
</evidence>
<feature type="region of interest" description="Disordered" evidence="11">
    <location>
        <begin position="33"/>
        <end position="54"/>
    </location>
</feature>
<dbReference type="Pfam" id="PF01595">
    <property type="entry name" value="CNNM"/>
    <property type="match status" value="1"/>
</dbReference>
<dbReference type="InterPro" id="IPR036318">
    <property type="entry name" value="FAD-bd_PCMH-like_sf"/>
</dbReference>
<evidence type="ECO:0000256" key="4">
    <source>
        <dbReference type="ARBA" id="ARBA00022692"/>
    </source>
</evidence>
<sequence length="487" mass="51215">MVALGVLLTAGTAVFVASEFALVTLDPAVLSKSGDGEGDSEGATAAEARSSRRDRSVRAGLKHLSTELSSAQVGITITTILLGYTAQPALANLIGDALGSTALGAGAATVLAVVLALVVVNLFSMLFGELIPKNFALSLPYQTARQVVPVQRQFTKLFRPVISVLNGSANAILRRLGVEPREELSGARSASELAALVKRSAQEGTLNTSVATLLTNSIELDELSAVDVMTDRMRMVVLRREDTAEDVVALARTSGHSRFPVIGEDRDDVVGLVHLRRAIGVPHERRSEVPAAALMVDAPRVPETVALGPLLVELRGFGLQMAVVVDEYGGTSGVVTLEDVVEELVGDVADEHDPRRAGVARSADGSWIVPGVLRPDELVESTGLEVPEDGAYETLGGLVMADLGRVPVAGDEVRAGDVVLRVEAMEGRRVERLRVRLESPDGDLDDVTAQGPGSERPGTTRWPAPERPPGARPRSGEQGSEPAGGAR</sequence>
<dbReference type="SMART" id="SM01091">
    <property type="entry name" value="CorC_HlyC"/>
    <property type="match status" value="1"/>
</dbReference>
<dbReference type="EMBL" id="JACSQF010000001">
    <property type="protein sequence ID" value="MBD7979209.1"/>
    <property type="molecule type" value="Genomic_DNA"/>
</dbReference>
<evidence type="ECO:0000256" key="12">
    <source>
        <dbReference type="SAM" id="Phobius"/>
    </source>
</evidence>
<dbReference type="PROSITE" id="PS51846">
    <property type="entry name" value="CNNM"/>
    <property type="match status" value="1"/>
</dbReference>
<proteinExistence type="inferred from homology"/>
<keyword evidence="16" id="KW-1185">Reference proteome</keyword>
<dbReference type="InterPro" id="IPR044751">
    <property type="entry name" value="Ion_transp-like_CBS"/>
</dbReference>
<dbReference type="SMART" id="SM00116">
    <property type="entry name" value="CBS"/>
    <property type="match status" value="2"/>
</dbReference>
<comment type="subcellular location">
    <subcellularLocation>
        <location evidence="1">Cell membrane</location>
        <topology evidence="1">Multi-pass membrane protein</topology>
    </subcellularLocation>
</comment>
<dbReference type="Gene3D" id="3.30.465.10">
    <property type="match status" value="1"/>
</dbReference>
<keyword evidence="8 10" id="KW-0472">Membrane</keyword>
<dbReference type="SUPFAM" id="SSF54631">
    <property type="entry name" value="CBS-domain pair"/>
    <property type="match status" value="1"/>
</dbReference>
<dbReference type="PANTHER" id="PTHR43099:SF6">
    <property type="entry name" value="UPF0053 PROTEIN RV1842C"/>
    <property type="match status" value="1"/>
</dbReference>
<dbReference type="Gene3D" id="3.10.580.10">
    <property type="entry name" value="CBS-domain"/>
    <property type="match status" value="1"/>
</dbReference>
<feature type="domain" description="CNNM transmembrane" evidence="14">
    <location>
        <begin position="1"/>
        <end position="210"/>
    </location>
</feature>
<dbReference type="InterPro" id="IPR000644">
    <property type="entry name" value="CBS_dom"/>
</dbReference>
<evidence type="ECO:0000259" key="13">
    <source>
        <dbReference type="PROSITE" id="PS51371"/>
    </source>
</evidence>
<dbReference type="PANTHER" id="PTHR43099">
    <property type="entry name" value="UPF0053 PROTEIN YRKA"/>
    <property type="match status" value="1"/>
</dbReference>
<dbReference type="CDD" id="cd04590">
    <property type="entry name" value="CBS_pair_CorC_HlyC_assoc"/>
    <property type="match status" value="1"/>
</dbReference>
<dbReference type="InterPro" id="IPR046342">
    <property type="entry name" value="CBS_dom_sf"/>
</dbReference>
<protein>
    <submittedName>
        <fullName evidence="15">HlyC/CorC family transporter</fullName>
    </submittedName>
</protein>
<evidence type="ECO:0000313" key="15">
    <source>
        <dbReference type="EMBL" id="MBD7979209.1"/>
    </source>
</evidence>
<reference evidence="15 16" key="1">
    <citation type="submission" date="2020-08" db="EMBL/GenBank/DDBJ databases">
        <title>A Genomic Blueprint of the Chicken Gut Microbiome.</title>
        <authorList>
            <person name="Gilroy R."/>
            <person name="Ravi A."/>
            <person name="Getino M."/>
            <person name="Pursley I."/>
            <person name="Horton D.L."/>
            <person name="Alikhan N.-F."/>
            <person name="Baker D."/>
            <person name="Gharbi K."/>
            <person name="Hall N."/>
            <person name="Watson M."/>
            <person name="Adriaenssens E.M."/>
            <person name="Foster-Nyarko E."/>
            <person name="Jarju S."/>
            <person name="Secka A."/>
            <person name="Antonio M."/>
            <person name="Oren A."/>
            <person name="Chaudhuri R."/>
            <person name="La Ragione R.M."/>
            <person name="Hildebrand F."/>
            <person name="Pallen M.J."/>
        </authorList>
    </citation>
    <scope>NUCLEOTIDE SEQUENCE [LARGE SCALE GENOMIC DNA]</scope>
    <source>
        <strain evidence="15 16">Sa2CUA9</strain>
    </source>
</reference>
<dbReference type="Proteomes" id="UP000655570">
    <property type="component" value="Unassembled WGS sequence"/>
</dbReference>
<keyword evidence="6 10" id="KW-1133">Transmembrane helix</keyword>
<dbReference type="InterPro" id="IPR016169">
    <property type="entry name" value="FAD-bd_PCMH_sub2"/>
</dbReference>
<evidence type="ECO:0000256" key="1">
    <source>
        <dbReference type="ARBA" id="ARBA00004651"/>
    </source>
</evidence>
<gene>
    <name evidence="15" type="ORF">H9641_00545</name>
</gene>
<dbReference type="InterPro" id="IPR005170">
    <property type="entry name" value="Transptr-assoc_dom"/>
</dbReference>
<feature type="domain" description="CBS" evidence="13">
    <location>
        <begin position="229"/>
        <end position="288"/>
    </location>
</feature>
<keyword evidence="4 10" id="KW-0812">Transmembrane</keyword>
<dbReference type="Pfam" id="PF03471">
    <property type="entry name" value="CorC_HlyC"/>
    <property type="match status" value="1"/>
</dbReference>
<evidence type="ECO:0000313" key="16">
    <source>
        <dbReference type="Proteomes" id="UP000655570"/>
    </source>
</evidence>
<evidence type="ECO:0000256" key="5">
    <source>
        <dbReference type="ARBA" id="ARBA00022737"/>
    </source>
</evidence>
<dbReference type="SUPFAM" id="SSF56176">
    <property type="entry name" value="FAD-binding/transporter-associated domain-like"/>
    <property type="match status" value="1"/>
</dbReference>
<dbReference type="Pfam" id="PF00571">
    <property type="entry name" value="CBS"/>
    <property type="match status" value="1"/>
</dbReference>
<evidence type="ECO:0000256" key="11">
    <source>
        <dbReference type="SAM" id="MobiDB-lite"/>
    </source>
</evidence>
<dbReference type="PROSITE" id="PS51371">
    <property type="entry name" value="CBS"/>
    <property type="match status" value="1"/>
</dbReference>
<evidence type="ECO:0000259" key="14">
    <source>
        <dbReference type="PROSITE" id="PS51846"/>
    </source>
</evidence>
<dbReference type="InterPro" id="IPR002550">
    <property type="entry name" value="CNNM"/>
</dbReference>
<feature type="region of interest" description="Disordered" evidence="11">
    <location>
        <begin position="436"/>
        <end position="487"/>
    </location>
</feature>
<keyword evidence="3" id="KW-1003">Cell membrane</keyword>